<gene>
    <name evidence="7" type="ORF">BCF44_117167</name>
</gene>
<keyword evidence="3" id="KW-0378">Hydrolase</keyword>
<dbReference type="InterPro" id="IPR002716">
    <property type="entry name" value="PIN_dom"/>
</dbReference>
<sequence length="188" mass="20814">MPAFPALLDACVLVPVNLTDLLLRLAEADTYRPLWSAGVLAEVRRNMLKFDDVTEAKADRRIGFMRAAFPDAEVTGYEDLIDSMTNHPKDRHVLAAAVRADAAVIVTANLKDFPRSALDPYDLDAMGPDDFLLNQLDLYPQQTVQCLRDLVADKRNPPVTVEAFLAGFVRTVPRFVAAVRPRIPPAIT</sequence>
<evidence type="ECO:0000256" key="2">
    <source>
        <dbReference type="ARBA" id="ARBA00022723"/>
    </source>
</evidence>
<dbReference type="Pfam" id="PF13470">
    <property type="entry name" value="PIN_3"/>
    <property type="match status" value="1"/>
</dbReference>
<accession>A0A3E0H155</accession>
<dbReference type="OrthoDB" id="113459at2"/>
<dbReference type="InterPro" id="IPR029060">
    <property type="entry name" value="PIN-like_dom_sf"/>
</dbReference>
<keyword evidence="1" id="KW-0540">Nuclease</keyword>
<comment type="caution">
    <text evidence="7">The sequence shown here is derived from an EMBL/GenBank/DDBJ whole genome shotgun (WGS) entry which is preliminary data.</text>
</comment>
<reference evidence="7 8" key="1">
    <citation type="submission" date="2018-08" db="EMBL/GenBank/DDBJ databases">
        <title>Genomic Encyclopedia of Archaeal and Bacterial Type Strains, Phase II (KMG-II): from individual species to whole genera.</title>
        <authorList>
            <person name="Goeker M."/>
        </authorList>
    </citation>
    <scope>NUCLEOTIDE SEQUENCE [LARGE SCALE GENOMIC DNA]</scope>
    <source>
        <strain evidence="7 8">DSM 45791</strain>
    </source>
</reference>
<dbReference type="GO" id="GO:0046872">
    <property type="term" value="F:metal ion binding"/>
    <property type="evidence" value="ECO:0007669"/>
    <property type="project" value="UniProtKB-KW"/>
</dbReference>
<feature type="domain" description="PIN" evidence="5">
    <location>
        <begin position="6"/>
        <end position="110"/>
    </location>
</feature>
<evidence type="ECO:0000259" key="5">
    <source>
        <dbReference type="Pfam" id="PF13470"/>
    </source>
</evidence>
<dbReference type="RefSeq" id="WP_116179835.1">
    <property type="nucleotide sequence ID" value="NZ_CP144375.1"/>
</dbReference>
<dbReference type="EMBL" id="QUNO01000017">
    <property type="protein sequence ID" value="REH35779.1"/>
    <property type="molecule type" value="Genomic_DNA"/>
</dbReference>
<evidence type="ECO:0000256" key="3">
    <source>
        <dbReference type="ARBA" id="ARBA00022801"/>
    </source>
</evidence>
<keyword evidence="4" id="KW-0460">Magnesium</keyword>
<dbReference type="SUPFAM" id="SSF88723">
    <property type="entry name" value="PIN domain-like"/>
    <property type="match status" value="1"/>
</dbReference>
<evidence type="ECO:0000313" key="8">
    <source>
        <dbReference type="Proteomes" id="UP000256269"/>
    </source>
</evidence>
<dbReference type="InterPro" id="IPR058652">
    <property type="entry name" value="VapC50_C"/>
</dbReference>
<evidence type="ECO:0000256" key="4">
    <source>
        <dbReference type="ARBA" id="ARBA00022842"/>
    </source>
</evidence>
<dbReference type="GO" id="GO:0016787">
    <property type="term" value="F:hydrolase activity"/>
    <property type="evidence" value="ECO:0007669"/>
    <property type="project" value="UniProtKB-KW"/>
</dbReference>
<evidence type="ECO:0000313" key="7">
    <source>
        <dbReference type="EMBL" id="REH35779.1"/>
    </source>
</evidence>
<proteinExistence type="predicted"/>
<dbReference type="GO" id="GO:0004518">
    <property type="term" value="F:nuclease activity"/>
    <property type="evidence" value="ECO:0007669"/>
    <property type="project" value="UniProtKB-KW"/>
</dbReference>
<feature type="domain" description="VapC50 C-terminal" evidence="6">
    <location>
        <begin position="128"/>
        <end position="181"/>
    </location>
</feature>
<dbReference type="Proteomes" id="UP000256269">
    <property type="component" value="Unassembled WGS sequence"/>
</dbReference>
<evidence type="ECO:0000256" key="1">
    <source>
        <dbReference type="ARBA" id="ARBA00022722"/>
    </source>
</evidence>
<name>A0A3E0H155_9PSEU</name>
<keyword evidence="8" id="KW-1185">Reference proteome</keyword>
<dbReference type="AlphaFoldDB" id="A0A3E0H155"/>
<dbReference type="Pfam" id="PF26343">
    <property type="entry name" value="VapC50_C"/>
    <property type="match status" value="1"/>
</dbReference>
<keyword evidence="2" id="KW-0479">Metal-binding</keyword>
<evidence type="ECO:0000259" key="6">
    <source>
        <dbReference type="Pfam" id="PF26343"/>
    </source>
</evidence>
<protein>
    <submittedName>
        <fullName evidence="7">PIN domain-containing protein</fullName>
    </submittedName>
</protein>
<organism evidence="7 8">
    <name type="scientific">Kutzneria buriramensis</name>
    <dbReference type="NCBI Taxonomy" id="1045776"/>
    <lineage>
        <taxon>Bacteria</taxon>
        <taxon>Bacillati</taxon>
        <taxon>Actinomycetota</taxon>
        <taxon>Actinomycetes</taxon>
        <taxon>Pseudonocardiales</taxon>
        <taxon>Pseudonocardiaceae</taxon>
        <taxon>Kutzneria</taxon>
    </lineage>
</organism>